<dbReference type="Proteomes" id="UP001236500">
    <property type="component" value="Chromosome"/>
</dbReference>
<dbReference type="Gene3D" id="2.60.120.260">
    <property type="entry name" value="Galactose-binding domain-like"/>
    <property type="match status" value="2"/>
</dbReference>
<dbReference type="PIRSF" id="PIRSF016516">
    <property type="entry name" value="Allantoicase"/>
    <property type="match status" value="1"/>
</dbReference>
<dbReference type="EC" id="3.5.3.4" evidence="3"/>
<gene>
    <name evidence="3 5" type="primary">alc</name>
    <name evidence="5" type="ORF">PVT68_10330</name>
</gene>
<dbReference type="NCBIfam" id="TIGR02961">
    <property type="entry name" value="allantoicase"/>
    <property type="match status" value="1"/>
</dbReference>
<keyword evidence="2 3" id="KW-0659">Purine metabolism</keyword>
<dbReference type="InterPro" id="IPR015908">
    <property type="entry name" value="Allantoicase_dom"/>
</dbReference>
<feature type="domain" description="Allantoicase" evidence="4">
    <location>
        <begin position="196"/>
        <end position="336"/>
    </location>
</feature>
<comment type="pathway">
    <text evidence="3">Nitrogen metabolism; (S)-allantoin degradation; (S)-ureidoglycolate from allantoate (aminidohydrolase route): step 1/1.</text>
</comment>
<dbReference type="PANTHER" id="PTHR12045:SF3">
    <property type="entry name" value="INACTIVE ALLANTOICASE-RELATED"/>
    <property type="match status" value="1"/>
</dbReference>
<dbReference type="SUPFAM" id="SSF49785">
    <property type="entry name" value="Galactose-binding domain-like"/>
    <property type="match status" value="2"/>
</dbReference>
<reference evidence="5 6" key="1">
    <citation type="submission" date="2023-02" db="EMBL/GenBank/DDBJ databases">
        <title>Description and genomic characterization of Microbulbifer bruguierae sp. nov., isolated from the sediment of mangrove plant Bruguiera sexangula.</title>
        <authorList>
            <person name="Long M."/>
        </authorList>
    </citation>
    <scope>NUCLEOTIDE SEQUENCE [LARGE SCALE GENOMIC DNA]</scope>
    <source>
        <strain evidence="5 6">H12</strain>
    </source>
</reference>
<comment type="catalytic activity">
    <reaction evidence="3">
        <text>allantoate + H2O = (S)-ureidoglycolate + urea</text>
        <dbReference type="Rhea" id="RHEA:11016"/>
        <dbReference type="ChEBI" id="CHEBI:15377"/>
        <dbReference type="ChEBI" id="CHEBI:16199"/>
        <dbReference type="ChEBI" id="CHEBI:17536"/>
        <dbReference type="ChEBI" id="CHEBI:57296"/>
        <dbReference type="EC" id="3.5.3.4"/>
    </reaction>
</comment>
<dbReference type="InterPro" id="IPR005164">
    <property type="entry name" value="Allantoicase"/>
</dbReference>
<name>A0ABY8NAR0_9GAMM</name>
<evidence type="ECO:0000313" key="5">
    <source>
        <dbReference type="EMBL" id="WGL15172.1"/>
    </source>
</evidence>
<evidence type="ECO:0000256" key="3">
    <source>
        <dbReference type="HAMAP-Rule" id="MF_00813"/>
    </source>
</evidence>
<evidence type="ECO:0000259" key="4">
    <source>
        <dbReference type="Pfam" id="PF03561"/>
    </source>
</evidence>
<dbReference type="InterPro" id="IPR008979">
    <property type="entry name" value="Galactose-bd-like_sf"/>
</dbReference>
<keyword evidence="6" id="KW-1185">Reference proteome</keyword>
<dbReference type="GO" id="GO:0004037">
    <property type="term" value="F:allantoicase activity"/>
    <property type="evidence" value="ECO:0007669"/>
    <property type="project" value="UniProtKB-EC"/>
</dbReference>
<dbReference type="EMBL" id="CP118605">
    <property type="protein sequence ID" value="WGL15172.1"/>
    <property type="molecule type" value="Genomic_DNA"/>
</dbReference>
<dbReference type="PANTHER" id="PTHR12045">
    <property type="entry name" value="ALLANTOICASE"/>
    <property type="match status" value="1"/>
</dbReference>
<dbReference type="HAMAP" id="MF_00813">
    <property type="entry name" value="Allantoicase"/>
    <property type="match status" value="1"/>
</dbReference>
<organism evidence="5 6">
    <name type="scientific">Microbulbifer bruguierae</name>
    <dbReference type="NCBI Taxonomy" id="3029061"/>
    <lineage>
        <taxon>Bacteria</taxon>
        <taxon>Pseudomonadati</taxon>
        <taxon>Pseudomonadota</taxon>
        <taxon>Gammaproteobacteria</taxon>
        <taxon>Cellvibrionales</taxon>
        <taxon>Microbulbiferaceae</taxon>
        <taxon>Microbulbifer</taxon>
    </lineage>
</organism>
<protein>
    <recommendedName>
        <fullName evidence="3">Probable allantoicase</fullName>
        <ecNumber evidence="3">3.5.3.4</ecNumber>
    </recommendedName>
    <alternativeName>
        <fullName evidence="3">Allantoate amidinohydrolase</fullName>
    </alternativeName>
</protein>
<proteinExistence type="inferred from homology"/>
<accession>A0ABY8NAR0</accession>
<keyword evidence="3 5" id="KW-0378">Hydrolase</keyword>
<dbReference type="Pfam" id="PF03561">
    <property type="entry name" value="Allantoicase"/>
    <property type="match status" value="2"/>
</dbReference>
<evidence type="ECO:0000313" key="6">
    <source>
        <dbReference type="Proteomes" id="UP001236500"/>
    </source>
</evidence>
<feature type="domain" description="Allantoicase" evidence="4">
    <location>
        <begin position="24"/>
        <end position="175"/>
    </location>
</feature>
<dbReference type="RefSeq" id="WP_280317758.1">
    <property type="nucleotide sequence ID" value="NZ_CP118605.1"/>
</dbReference>
<evidence type="ECO:0000256" key="1">
    <source>
        <dbReference type="ARBA" id="ARBA00009242"/>
    </source>
</evidence>
<evidence type="ECO:0000256" key="2">
    <source>
        <dbReference type="ARBA" id="ARBA00022631"/>
    </source>
</evidence>
<comment type="similarity">
    <text evidence="1 3">Belongs to the allantoicase family.</text>
</comment>
<sequence>MTEITPAPHPLAQRFTDLLSARLGGRALACSDAWFAPAANLVSPGDAISRPGHFVETGQWMDGWESRRSFARGSRGDGDCDWCVLRLGAPGRVRGFDIDTSHFRGNAPEFALVEGTCIAGEPHGNTCWQPLLHKSPLRADAHNFFEIDSEQVCTHLRLKIFPDGGVARLRAYGEARVNLQEFIEGELLDLAAARHGGRGVTCSDRFYSDPGNLLLPERGINMGDGWETRRRRDDGNDWAVIRLGLPGSIRKIVLDTAHFKGNFPDRFSLLAANVAGDDMAAEDIPWATVIDETPLYADREHIFVGEILVAAETQFTHVKLNIFPDGGVSRLRVLGFPDWRAADDRLFELPRQD</sequence>